<evidence type="ECO:0000313" key="4">
    <source>
        <dbReference type="EMBL" id="MEA5140112.1"/>
    </source>
</evidence>
<dbReference type="Proteomes" id="UP001302949">
    <property type="component" value="Unassembled WGS sequence"/>
</dbReference>
<accession>A0ABU5QC03</accession>
<dbReference type="EMBL" id="JAYFUM010000015">
    <property type="protein sequence ID" value="MEA5140112.1"/>
    <property type="molecule type" value="Genomic_DNA"/>
</dbReference>
<dbReference type="GO" id="GO:0016301">
    <property type="term" value="F:kinase activity"/>
    <property type="evidence" value="ECO:0007669"/>
    <property type="project" value="UniProtKB-KW"/>
</dbReference>
<feature type="region of interest" description="Disordered" evidence="1">
    <location>
        <begin position="111"/>
        <end position="136"/>
    </location>
</feature>
<sequence length="382" mass="43796">MKFIERYSFLVHILGWLAFSLAPFSFFPFSFKESIHNYPILLPNIINNLLLMAIFYLNLHWLTPNMLKKGNLGRFYSVLAGALIFVFLVDIIVFQHVFRFAPTYLPNPDRHLPPPPTMGGGQMPPPPQSSPQGNPFPQPQSSIFGMMNTPHISGMMISFVLVVVFSSMMALIKERAANKAIQQQIIYEKLAAELAVLKLQVSPHFLFNTLNNIRWLARQKSDKTEGYILQLSDLLRYMIYHANHERVALQREIMYLKNYIDLQRMRLVNPSIAHFNAEGISDELLIEPMLFIPFVENAFKYGLHSQSESMIDISLTVREGTLYFFSQNDIFKDNTPSLVEDSGIGIQNVRKRLALNYPNQHQLEISDDGGKFTVNLSIQLQP</sequence>
<keyword evidence="2" id="KW-0812">Transmembrane</keyword>
<evidence type="ECO:0000259" key="3">
    <source>
        <dbReference type="Pfam" id="PF06580"/>
    </source>
</evidence>
<protein>
    <submittedName>
        <fullName evidence="4">Sensor histidine kinase</fullName>
    </submittedName>
</protein>
<dbReference type="InterPro" id="IPR050640">
    <property type="entry name" value="Bact_2-comp_sensor_kinase"/>
</dbReference>
<evidence type="ECO:0000313" key="5">
    <source>
        <dbReference type="Proteomes" id="UP001302949"/>
    </source>
</evidence>
<keyword evidence="2" id="KW-1133">Transmembrane helix</keyword>
<evidence type="ECO:0000256" key="1">
    <source>
        <dbReference type="SAM" id="MobiDB-lite"/>
    </source>
</evidence>
<keyword evidence="2" id="KW-0472">Membrane</keyword>
<comment type="caution">
    <text evidence="4">The sequence shown here is derived from an EMBL/GenBank/DDBJ whole genome shotgun (WGS) entry which is preliminary data.</text>
</comment>
<dbReference type="RefSeq" id="WP_323297270.1">
    <property type="nucleotide sequence ID" value="NZ_JAYFUM010000015.1"/>
</dbReference>
<dbReference type="PANTHER" id="PTHR34220:SF7">
    <property type="entry name" value="SENSOR HISTIDINE KINASE YPDA"/>
    <property type="match status" value="1"/>
</dbReference>
<proteinExistence type="predicted"/>
<feature type="transmembrane region" description="Helical" evidence="2">
    <location>
        <begin position="152"/>
        <end position="172"/>
    </location>
</feature>
<feature type="domain" description="Signal transduction histidine kinase internal region" evidence="3">
    <location>
        <begin position="192"/>
        <end position="267"/>
    </location>
</feature>
<keyword evidence="5" id="KW-1185">Reference proteome</keyword>
<gene>
    <name evidence="4" type="ORF">VB248_13255</name>
</gene>
<keyword evidence="4" id="KW-0418">Kinase</keyword>
<dbReference type="PANTHER" id="PTHR34220">
    <property type="entry name" value="SENSOR HISTIDINE KINASE YPDA"/>
    <property type="match status" value="1"/>
</dbReference>
<keyword evidence="4" id="KW-0808">Transferase</keyword>
<feature type="transmembrane region" description="Helical" evidence="2">
    <location>
        <begin position="41"/>
        <end position="63"/>
    </location>
</feature>
<feature type="transmembrane region" description="Helical" evidence="2">
    <location>
        <begin position="75"/>
        <end position="98"/>
    </location>
</feature>
<feature type="transmembrane region" description="Helical" evidence="2">
    <location>
        <begin position="7"/>
        <end position="29"/>
    </location>
</feature>
<name>A0ABU5QC03_9BACT</name>
<dbReference type="InterPro" id="IPR010559">
    <property type="entry name" value="Sig_transdc_His_kin_internal"/>
</dbReference>
<feature type="compositionally biased region" description="Pro residues" evidence="1">
    <location>
        <begin position="113"/>
        <end position="136"/>
    </location>
</feature>
<organism evidence="4 5">
    <name type="scientific">Arcicella rigui</name>
    <dbReference type="NCBI Taxonomy" id="797020"/>
    <lineage>
        <taxon>Bacteria</taxon>
        <taxon>Pseudomonadati</taxon>
        <taxon>Bacteroidota</taxon>
        <taxon>Cytophagia</taxon>
        <taxon>Cytophagales</taxon>
        <taxon>Flectobacillaceae</taxon>
        <taxon>Arcicella</taxon>
    </lineage>
</organism>
<evidence type="ECO:0000256" key="2">
    <source>
        <dbReference type="SAM" id="Phobius"/>
    </source>
</evidence>
<reference evidence="4 5" key="1">
    <citation type="submission" date="2023-12" db="EMBL/GenBank/DDBJ databases">
        <title>Novel species of the genus Arcicella isolated from rivers.</title>
        <authorList>
            <person name="Lu H."/>
        </authorList>
    </citation>
    <scope>NUCLEOTIDE SEQUENCE [LARGE SCALE GENOMIC DNA]</scope>
    <source>
        <strain evidence="4 5">KCTC 23307</strain>
    </source>
</reference>
<dbReference type="Pfam" id="PF06580">
    <property type="entry name" value="His_kinase"/>
    <property type="match status" value="1"/>
</dbReference>